<proteinExistence type="predicted"/>
<accession>A0A5C7J1X4</accession>
<dbReference type="Proteomes" id="UP000323506">
    <property type="component" value="Unassembled WGS sequence"/>
</dbReference>
<dbReference type="AlphaFoldDB" id="A0A5C7J1X4"/>
<dbReference type="EMBL" id="ML700910">
    <property type="protein sequence ID" value="TXG74792.1"/>
    <property type="molecule type" value="Genomic_DNA"/>
</dbReference>
<sequence>MLYRGKKTSCKLDGEYCSIQPLSIPALCWGKKLMCFVPCALCNFKCQLLFSYTFAFLSRVRLWGQWDPFLQIASGCPKRCKVIPKRLIISLNCHFRVQFEG</sequence>
<evidence type="ECO:0000313" key="2">
    <source>
        <dbReference type="Proteomes" id="UP000323506"/>
    </source>
</evidence>
<organism evidence="1 2">
    <name type="scientific">Gossypium darwinii</name>
    <name type="common">Darwin's cotton</name>
    <name type="synonym">Gossypium barbadense var. darwinii</name>
    <dbReference type="NCBI Taxonomy" id="34276"/>
    <lineage>
        <taxon>Eukaryota</taxon>
        <taxon>Viridiplantae</taxon>
        <taxon>Streptophyta</taxon>
        <taxon>Embryophyta</taxon>
        <taxon>Tracheophyta</taxon>
        <taxon>Spermatophyta</taxon>
        <taxon>Magnoliopsida</taxon>
        <taxon>eudicotyledons</taxon>
        <taxon>Gunneridae</taxon>
        <taxon>Pentapetalae</taxon>
        <taxon>rosids</taxon>
        <taxon>malvids</taxon>
        <taxon>Malvales</taxon>
        <taxon>Malvaceae</taxon>
        <taxon>Malvoideae</taxon>
        <taxon>Gossypium</taxon>
    </lineage>
</organism>
<evidence type="ECO:0000313" key="1">
    <source>
        <dbReference type="EMBL" id="TXG74792.1"/>
    </source>
</evidence>
<reference evidence="1 2" key="1">
    <citation type="submission" date="2019-06" db="EMBL/GenBank/DDBJ databases">
        <title>WGS assembly of Gossypium darwinii.</title>
        <authorList>
            <person name="Chen Z.J."/>
            <person name="Sreedasyam A."/>
            <person name="Ando A."/>
            <person name="Song Q."/>
            <person name="De L."/>
            <person name="Hulse-Kemp A."/>
            <person name="Ding M."/>
            <person name="Ye W."/>
            <person name="Kirkbride R."/>
            <person name="Jenkins J."/>
            <person name="Plott C."/>
            <person name="Lovell J."/>
            <person name="Lin Y.-M."/>
            <person name="Vaughn R."/>
            <person name="Liu B."/>
            <person name="Li W."/>
            <person name="Simpson S."/>
            <person name="Scheffler B."/>
            <person name="Saski C."/>
            <person name="Grover C."/>
            <person name="Hu G."/>
            <person name="Conover J."/>
            <person name="Carlson J."/>
            <person name="Shu S."/>
            <person name="Boston L."/>
            <person name="Williams M."/>
            <person name="Peterson D."/>
            <person name="Mcgee K."/>
            <person name="Jones D."/>
            <person name="Wendel J."/>
            <person name="Stelly D."/>
            <person name="Grimwood J."/>
            <person name="Schmutz J."/>
        </authorList>
    </citation>
    <scope>NUCLEOTIDE SEQUENCE [LARGE SCALE GENOMIC DNA]</scope>
    <source>
        <strain evidence="1">1808015.09</strain>
    </source>
</reference>
<keyword evidence="2" id="KW-1185">Reference proteome</keyword>
<gene>
    <name evidence="1" type="ORF">ES288_1Z010800v1</name>
</gene>
<protein>
    <submittedName>
        <fullName evidence="1">Uncharacterized protein</fullName>
    </submittedName>
</protein>
<name>A0A5C7J1X4_GOSDA</name>